<reference evidence="2" key="2">
    <citation type="journal article" date="2018" name="Plant J.">
        <title>The Sorghum bicolor reference genome: improved assembly, gene annotations, a transcriptome atlas, and signatures of genome organization.</title>
        <authorList>
            <person name="McCormick R.F."/>
            <person name="Truong S.K."/>
            <person name="Sreedasyam A."/>
            <person name="Jenkins J."/>
            <person name="Shu S."/>
            <person name="Sims D."/>
            <person name="Kennedy M."/>
            <person name="Amirebrahimi M."/>
            <person name="Weers B.D."/>
            <person name="McKinley B."/>
            <person name="Mattison A."/>
            <person name="Morishige D.T."/>
            <person name="Grimwood J."/>
            <person name="Schmutz J."/>
            <person name="Mullet J.E."/>
        </authorList>
    </citation>
    <scope>NUCLEOTIDE SEQUENCE [LARGE SCALE GENOMIC DNA]</scope>
    <source>
        <strain evidence="2">cv. BTx623</strain>
    </source>
</reference>
<keyword evidence="2" id="KW-1185">Reference proteome</keyword>
<reference evidence="1 2" key="1">
    <citation type="journal article" date="2009" name="Nature">
        <title>The Sorghum bicolor genome and the diversification of grasses.</title>
        <authorList>
            <person name="Paterson A.H."/>
            <person name="Bowers J.E."/>
            <person name="Bruggmann R."/>
            <person name="Dubchak I."/>
            <person name="Grimwood J."/>
            <person name="Gundlach H."/>
            <person name="Haberer G."/>
            <person name="Hellsten U."/>
            <person name="Mitros T."/>
            <person name="Poliakov A."/>
            <person name="Schmutz J."/>
            <person name="Spannagl M."/>
            <person name="Tang H."/>
            <person name="Wang X."/>
            <person name="Wicker T."/>
            <person name="Bharti A.K."/>
            <person name="Chapman J."/>
            <person name="Feltus F.A."/>
            <person name="Gowik U."/>
            <person name="Grigoriev I.V."/>
            <person name="Lyons E."/>
            <person name="Maher C.A."/>
            <person name="Martis M."/>
            <person name="Narechania A."/>
            <person name="Otillar R.P."/>
            <person name="Penning B.W."/>
            <person name="Salamov A.A."/>
            <person name="Wang Y."/>
            <person name="Zhang L."/>
            <person name="Carpita N.C."/>
            <person name="Freeling M."/>
            <person name="Gingle A.R."/>
            <person name="Hash C.T."/>
            <person name="Keller B."/>
            <person name="Klein P."/>
            <person name="Kresovich S."/>
            <person name="McCann M.C."/>
            <person name="Ming R."/>
            <person name="Peterson D.G."/>
            <person name="Mehboob-ur-Rahman"/>
            <person name="Ware D."/>
            <person name="Westhoff P."/>
            <person name="Mayer K.F."/>
            <person name="Messing J."/>
            <person name="Rokhsar D.S."/>
        </authorList>
    </citation>
    <scope>NUCLEOTIDE SEQUENCE [LARGE SCALE GENOMIC DNA]</scope>
    <source>
        <strain evidence="2">cv. BTx623</strain>
    </source>
</reference>
<evidence type="ECO:0000313" key="1">
    <source>
        <dbReference type="EMBL" id="OQU86783.1"/>
    </source>
</evidence>
<sequence>MDLCTEQSCLCFQDFYFQRLQIATVIILVSDYMLPSLLECVPFRPFKFIIQKLVLMEFAIESTFQEIFLNNTMLSSCFPLVFQTVIRSSKEI</sequence>
<proteinExistence type="predicted"/>
<gene>
    <name evidence="1" type="ORF">SORBI_3003G145250</name>
</gene>
<dbReference type="Proteomes" id="UP000000768">
    <property type="component" value="Chromosome 3"/>
</dbReference>
<dbReference type="Gramene" id="OQU86783">
    <property type="protein sequence ID" value="OQU86783"/>
    <property type="gene ID" value="SORBI_3003G145250"/>
</dbReference>
<dbReference type="EMBL" id="CM000762">
    <property type="protein sequence ID" value="OQU86783.1"/>
    <property type="molecule type" value="Genomic_DNA"/>
</dbReference>
<name>A0A1W0VXD9_SORBI</name>
<protein>
    <submittedName>
        <fullName evidence="1">Uncharacterized protein</fullName>
    </submittedName>
</protein>
<evidence type="ECO:0000313" key="2">
    <source>
        <dbReference type="Proteomes" id="UP000000768"/>
    </source>
</evidence>
<dbReference type="InParanoid" id="A0A1W0VXD9"/>
<accession>A0A1W0VXD9</accession>
<dbReference type="AlphaFoldDB" id="A0A1W0VXD9"/>
<organism evidence="1 2">
    <name type="scientific">Sorghum bicolor</name>
    <name type="common">Sorghum</name>
    <name type="synonym">Sorghum vulgare</name>
    <dbReference type="NCBI Taxonomy" id="4558"/>
    <lineage>
        <taxon>Eukaryota</taxon>
        <taxon>Viridiplantae</taxon>
        <taxon>Streptophyta</taxon>
        <taxon>Embryophyta</taxon>
        <taxon>Tracheophyta</taxon>
        <taxon>Spermatophyta</taxon>
        <taxon>Magnoliopsida</taxon>
        <taxon>Liliopsida</taxon>
        <taxon>Poales</taxon>
        <taxon>Poaceae</taxon>
        <taxon>PACMAD clade</taxon>
        <taxon>Panicoideae</taxon>
        <taxon>Andropogonodae</taxon>
        <taxon>Andropogoneae</taxon>
        <taxon>Sorghinae</taxon>
        <taxon>Sorghum</taxon>
    </lineage>
</organism>